<dbReference type="Gene3D" id="1.10.10.10">
    <property type="entry name" value="Winged helix-like DNA-binding domain superfamily/Winged helix DNA-binding domain"/>
    <property type="match status" value="1"/>
</dbReference>
<name>A0A2U9IWN6_9CREN</name>
<keyword evidence="2" id="KW-1133">Transmembrane helix</keyword>
<dbReference type="SUPFAM" id="SSF46785">
    <property type="entry name" value="Winged helix' DNA-binding domain"/>
    <property type="match status" value="1"/>
</dbReference>
<evidence type="ECO:0000259" key="3">
    <source>
        <dbReference type="Pfam" id="PF09339"/>
    </source>
</evidence>
<dbReference type="InterPro" id="IPR036388">
    <property type="entry name" value="WH-like_DNA-bd_sf"/>
</dbReference>
<reference evidence="5" key="3">
    <citation type="submission" date="2020-03" db="EMBL/GenBank/DDBJ databases">
        <title>Sequencing and Assembly of Multiple Reported Metal-Biooxidizing Members of the Extremely Thermoacidophilic Archaeal Family Sulfolobaceae.</title>
        <authorList>
            <person name="Counts J.A."/>
            <person name="Kelly R.M."/>
        </authorList>
    </citation>
    <scope>NUCLEOTIDE SEQUENCE [LARGE SCALE GENOMIC DNA]</scope>
    <source>
        <strain evidence="5">HO1-1</strain>
    </source>
</reference>
<keyword evidence="2" id="KW-0472">Membrane</keyword>
<dbReference type="EMBL" id="CP029287">
    <property type="protein sequence ID" value="AWS00425.1"/>
    <property type="molecule type" value="Genomic_DNA"/>
</dbReference>
<protein>
    <submittedName>
        <fullName evidence="4">Transcriptional regulator</fullName>
    </submittedName>
</protein>
<dbReference type="InterPro" id="IPR000485">
    <property type="entry name" value="AsnC-type_HTH_dom"/>
</dbReference>
<dbReference type="InterPro" id="IPR005471">
    <property type="entry name" value="Tscrpt_reg_IclR_N"/>
</dbReference>
<evidence type="ECO:0000256" key="2">
    <source>
        <dbReference type="SAM" id="Phobius"/>
    </source>
</evidence>
<keyword evidence="2" id="KW-0812">Transmembrane</keyword>
<dbReference type="STRING" id="1293036.GCA_001315825_02978"/>
<proteinExistence type="predicted"/>
<dbReference type="InterPro" id="IPR036390">
    <property type="entry name" value="WH_DNA-bd_sf"/>
</dbReference>
<dbReference type="InterPro" id="IPR011991">
    <property type="entry name" value="ArsR-like_HTH"/>
</dbReference>
<dbReference type="GO" id="GO:0006355">
    <property type="term" value="P:regulation of DNA-templated transcription"/>
    <property type="evidence" value="ECO:0007669"/>
    <property type="project" value="InterPro"/>
</dbReference>
<feature type="region of interest" description="Disordered" evidence="1">
    <location>
        <begin position="184"/>
        <end position="209"/>
    </location>
</feature>
<dbReference type="AlphaFoldDB" id="A0A2U9IWN6"/>
<organism evidence="4 5">
    <name type="scientific">Metallosphaera hakonensis JCM 8857 = DSM 7519</name>
    <dbReference type="NCBI Taxonomy" id="1293036"/>
    <lineage>
        <taxon>Archaea</taxon>
        <taxon>Thermoproteota</taxon>
        <taxon>Thermoprotei</taxon>
        <taxon>Sulfolobales</taxon>
        <taxon>Sulfolobaceae</taxon>
        <taxon>Metallosphaera</taxon>
    </lineage>
</organism>
<evidence type="ECO:0000313" key="4">
    <source>
        <dbReference type="EMBL" id="AWS00425.1"/>
    </source>
</evidence>
<dbReference type="CDD" id="cd00090">
    <property type="entry name" value="HTH_ARSR"/>
    <property type="match status" value="1"/>
</dbReference>
<feature type="compositionally biased region" description="Low complexity" evidence="1">
    <location>
        <begin position="185"/>
        <end position="194"/>
    </location>
</feature>
<sequence length="277" mass="30686">MDTMKYLLLMGLLISVSLVGYGQSSVVIYYNGTVVAHLDNESVFHLIGDNITNLKVLGTKFNLTGGYLYFYNSTKVTVIYDANFPKGVIQGSEPYNVTFHVIVPSSYTFAYISPSPLSLETSGSLYNLTLSGSSLDVLYSAESQSSSGFGKEDLVILLALILSDVVVGSLLGYWYMRSRRKAGPESTSEQSVSSSEDEDKEEAELTTQELNDRDLMVLESFKNGARTLSDAVRVTGLPKSTVYRRIKKLVKMGYLLEKRERGKIWYEVANNQDSSSE</sequence>
<dbReference type="Proteomes" id="UP000247586">
    <property type="component" value="Chromosome"/>
</dbReference>
<feature type="compositionally biased region" description="Acidic residues" evidence="1">
    <location>
        <begin position="195"/>
        <end position="204"/>
    </location>
</feature>
<accession>A0A2U9IWN6</accession>
<feature type="domain" description="HTH iclR-type" evidence="3">
    <location>
        <begin position="212"/>
        <end position="255"/>
    </location>
</feature>
<dbReference type="KEGG" id="mhk:DFR87_12900"/>
<evidence type="ECO:0000313" key="5">
    <source>
        <dbReference type="Proteomes" id="UP000247586"/>
    </source>
</evidence>
<gene>
    <name evidence="4" type="ORF">DFR87_12900</name>
</gene>
<feature type="transmembrane region" description="Helical" evidence="2">
    <location>
        <begin position="154"/>
        <end position="176"/>
    </location>
</feature>
<keyword evidence="5" id="KW-1185">Reference proteome</keyword>
<dbReference type="PRINTS" id="PR00033">
    <property type="entry name" value="HTHASNC"/>
</dbReference>
<reference evidence="5" key="2">
    <citation type="submission" date="2020-03" db="EMBL/GenBank/DDBJ databases">
        <title>Complete Genome Sequences of Extremely Thermoacidophilic, Metal-Mobilizing Type-Strain Members of the Archaeal Family Sulfolobaceae: Acidianus brierleyi DSM-1651T, Acidianus sulfidivorans DSM-18786T, Metallosphaera hakonensis DSM-7519T, and Metallosphaera prunae DSM-10039T.</title>
        <authorList>
            <person name="Counts J.A."/>
            <person name="Kelly R.M."/>
        </authorList>
    </citation>
    <scope>NUCLEOTIDE SEQUENCE [LARGE SCALE GENOMIC DNA]</scope>
    <source>
        <strain evidence="5">HO1-1</strain>
    </source>
</reference>
<evidence type="ECO:0000256" key="1">
    <source>
        <dbReference type="SAM" id="MobiDB-lite"/>
    </source>
</evidence>
<dbReference type="GO" id="GO:0043565">
    <property type="term" value="F:sequence-specific DNA binding"/>
    <property type="evidence" value="ECO:0007669"/>
    <property type="project" value="InterPro"/>
</dbReference>
<reference evidence="4 5" key="1">
    <citation type="submission" date="2018-05" db="EMBL/GenBank/DDBJ databases">
        <title>Complete Genome Sequences of Extremely Thermoacidophilic, Metal-Mobilizing Type-Strain Members of the Archaeal Family Sulfolobaceae: Acidianus brierleyi DSM-1651T, Acidianus sulfidivorans DSM-18786T, Metallosphaera hakonensis DSM-7519T, and Metallosphaera prunae DSM-10039T.</title>
        <authorList>
            <person name="Counts J.A."/>
            <person name="Kelly R.M."/>
        </authorList>
    </citation>
    <scope>NUCLEOTIDE SEQUENCE [LARGE SCALE GENOMIC DNA]</scope>
    <source>
        <strain evidence="4 5">HO1-1</strain>
    </source>
</reference>
<dbReference type="Pfam" id="PF09339">
    <property type="entry name" value="HTH_IclR"/>
    <property type="match status" value="1"/>
</dbReference>